<organism evidence="1 2">
    <name type="scientific">Caldimonas mangrovi</name>
    <dbReference type="NCBI Taxonomy" id="2944811"/>
    <lineage>
        <taxon>Bacteria</taxon>
        <taxon>Pseudomonadati</taxon>
        <taxon>Pseudomonadota</taxon>
        <taxon>Betaproteobacteria</taxon>
        <taxon>Burkholderiales</taxon>
        <taxon>Sphaerotilaceae</taxon>
        <taxon>Caldimonas</taxon>
    </lineage>
</organism>
<evidence type="ECO:0000313" key="2">
    <source>
        <dbReference type="Proteomes" id="UP001165541"/>
    </source>
</evidence>
<name>A0ABT0YUY0_9BURK</name>
<proteinExistence type="predicted"/>
<dbReference type="Proteomes" id="UP001165541">
    <property type="component" value="Unassembled WGS sequence"/>
</dbReference>
<comment type="caution">
    <text evidence="1">The sequence shown here is derived from an EMBL/GenBank/DDBJ whole genome shotgun (WGS) entry which is preliminary data.</text>
</comment>
<dbReference type="EMBL" id="JAMKFE010000015">
    <property type="protein sequence ID" value="MCM5681901.1"/>
    <property type="molecule type" value="Genomic_DNA"/>
</dbReference>
<dbReference type="RefSeq" id="WP_251780382.1">
    <property type="nucleotide sequence ID" value="NZ_JAMKFE010000015.1"/>
</dbReference>
<reference evidence="1" key="1">
    <citation type="submission" date="2022-05" db="EMBL/GenBank/DDBJ databases">
        <title>Schlegelella sp. nov., isolated from mangrove soil.</title>
        <authorList>
            <person name="Liu Y."/>
            <person name="Ge X."/>
            <person name="Liu W."/>
        </authorList>
    </citation>
    <scope>NUCLEOTIDE SEQUENCE</scope>
    <source>
        <strain evidence="1">S2-27</strain>
    </source>
</reference>
<evidence type="ECO:0000313" key="1">
    <source>
        <dbReference type="EMBL" id="MCM5681901.1"/>
    </source>
</evidence>
<sequence length="169" mass="18483">MPDVIYAKTDAGRRALQERAFSGTRPQRSLLILIDGVQTLGKLWPAVEALGLGERDVEFLAACGYIEARVAVPPRSQRAATERAAAAQAPRPAQRSLAAAKFYALDQIGRLLGHRDEGLRLAARDVTDRSSLVAWLEQCRHHIAEVAGDERAELFSARVFDLLPEEVAA</sequence>
<accession>A0ABT0YUY0</accession>
<gene>
    <name evidence="1" type="ORF">M8A51_20425</name>
</gene>
<protein>
    <submittedName>
        <fullName evidence="1">Uncharacterized protein</fullName>
    </submittedName>
</protein>
<keyword evidence="2" id="KW-1185">Reference proteome</keyword>